<organism evidence="5">
    <name type="scientific">Castor canadensis</name>
    <name type="common">American beaver</name>
    <dbReference type="NCBI Taxonomy" id="51338"/>
    <lineage>
        <taxon>Eukaryota</taxon>
        <taxon>Metazoa</taxon>
        <taxon>Chordata</taxon>
        <taxon>Craniata</taxon>
        <taxon>Vertebrata</taxon>
        <taxon>Euteleostomi</taxon>
        <taxon>Mammalia</taxon>
        <taxon>Eutheria</taxon>
        <taxon>Euarchontoglires</taxon>
        <taxon>Glires</taxon>
        <taxon>Rodentia</taxon>
        <taxon>Castorimorpha</taxon>
        <taxon>Castoridae</taxon>
        <taxon>Castor</taxon>
    </lineage>
</organism>
<name>A0A8C0XFM4_CASCN</name>
<dbReference type="GO" id="GO:0019814">
    <property type="term" value="C:immunoglobulin complex"/>
    <property type="evidence" value="ECO:0007669"/>
    <property type="project" value="UniProtKB-KW"/>
</dbReference>
<evidence type="ECO:0000313" key="5">
    <source>
        <dbReference type="Ensembl" id="ENSCCNP00000027806.1"/>
    </source>
</evidence>
<keyword evidence="2" id="KW-1064">Adaptive immunity</keyword>
<dbReference type="SUPFAM" id="SSF48726">
    <property type="entry name" value="Immunoglobulin"/>
    <property type="match status" value="1"/>
</dbReference>
<sequence>HITLKESGPGLVPPSQTLKLTCTFSVFSLSTTHMGVGWICQPSGKTLKSLAHIWWDDDKYYNPALKSQLTISEDSSNSQVFLTMTSTDPADPTIYYCAQDHSETASAASCTRSQAVPLCSVQRESVP</sequence>
<proteinExistence type="predicted"/>
<evidence type="ECO:0000259" key="4">
    <source>
        <dbReference type="PROSITE" id="PS50835"/>
    </source>
</evidence>
<keyword evidence="1" id="KW-0391">Immunity</keyword>
<dbReference type="Ensembl" id="ENSCCNT00000035162.1">
    <property type="protein sequence ID" value="ENSCCNP00000027806.1"/>
    <property type="gene ID" value="ENSCCNG00000026850.1"/>
</dbReference>
<dbReference type="AlphaFoldDB" id="A0A8C0XFM4"/>
<dbReference type="InterPro" id="IPR007110">
    <property type="entry name" value="Ig-like_dom"/>
</dbReference>
<reference evidence="5" key="1">
    <citation type="submission" date="2023-09" db="UniProtKB">
        <authorList>
            <consortium name="Ensembl"/>
        </authorList>
    </citation>
    <scope>IDENTIFICATION</scope>
</reference>
<dbReference type="Pfam" id="PF07686">
    <property type="entry name" value="V-set"/>
    <property type="match status" value="1"/>
</dbReference>
<dbReference type="InterPro" id="IPR036179">
    <property type="entry name" value="Ig-like_dom_sf"/>
</dbReference>
<dbReference type="PROSITE" id="PS50835">
    <property type="entry name" value="IG_LIKE"/>
    <property type="match status" value="1"/>
</dbReference>
<evidence type="ECO:0000256" key="1">
    <source>
        <dbReference type="ARBA" id="ARBA00022859"/>
    </source>
</evidence>
<dbReference type="InterPro" id="IPR013783">
    <property type="entry name" value="Ig-like_fold"/>
</dbReference>
<evidence type="ECO:0000256" key="3">
    <source>
        <dbReference type="ARBA" id="ARBA00043265"/>
    </source>
</evidence>
<dbReference type="InterPro" id="IPR050199">
    <property type="entry name" value="IgHV"/>
</dbReference>
<dbReference type="GO" id="GO:0002250">
    <property type="term" value="P:adaptive immune response"/>
    <property type="evidence" value="ECO:0007669"/>
    <property type="project" value="UniProtKB-KW"/>
</dbReference>
<dbReference type="InterPro" id="IPR013106">
    <property type="entry name" value="Ig_V-set"/>
</dbReference>
<dbReference type="SMART" id="SM00406">
    <property type="entry name" value="IGv"/>
    <property type="match status" value="1"/>
</dbReference>
<dbReference type="FunFam" id="2.60.40.10:FF:001791">
    <property type="entry name" value="Ig gamma-2B chain C region"/>
    <property type="match status" value="1"/>
</dbReference>
<accession>A0A8C0XFM4</accession>
<dbReference type="Gene3D" id="2.60.40.10">
    <property type="entry name" value="Immunoglobulins"/>
    <property type="match status" value="1"/>
</dbReference>
<feature type="domain" description="Ig-like" evidence="4">
    <location>
        <begin position="1"/>
        <end position="113"/>
    </location>
</feature>
<dbReference type="GO" id="GO:0005576">
    <property type="term" value="C:extracellular region"/>
    <property type="evidence" value="ECO:0007669"/>
    <property type="project" value="UniProtKB-ARBA"/>
</dbReference>
<keyword evidence="3" id="KW-1280">Immunoglobulin</keyword>
<dbReference type="PANTHER" id="PTHR23266">
    <property type="entry name" value="IMMUNOGLOBULIN HEAVY CHAIN"/>
    <property type="match status" value="1"/>
</dbReference>
<protein>
    <recommendedName>
        <fullName evidence="4">Ig-like domain-containing protein</fullName>
    </recommendedName>
</protein>
<evidence type="ECO:0000256" key="2">
    <source>
        <dbReference type="ARBA" id="ARBA00023130"/>
    </source>
</evidence>